<dbReference type="Pfam" id="PF01648">
    <property type="entry name" value="ACPS"/>
    <property type="match status" value="1"/>
</dbReference>
<name>A0A371X768_9HYPH</name>
<dbReference type="OrthoDB" id="9808281at2"/>
<dbReference type="InterPro" id="IPR008278">
    <property type="entry name" value="4-PPantetheinyl_Trfase_dom"/>
</dbReference>
<dbReference type="Proteomes" id="UP000264310">
    <property type="component" value="Unassembled WGS sequence"/>
</dbReference>
<proteinExistence type="inferred from homology"/>
<evidence type="ECO:0000256" key="1">
    <source>
        <dbReference type="ARBA" id="ARBA00010990"/>
    </source>
</evidence>
<dbReference type="InterPro" id="IPR037143">
    <property type="entry name" value="4-PPantetheinyl_Trfase_dom_sf"/>
</dbReference>
<comment type="caution">
    <text evidence="4">The sequence shown here is derived from an EMBL/GenBank/DDBJ whole genome shotgun (WGS) entry which is preliminary data.</text>
</comment>
<dbReference type="PANTHER" id="PTHR12215:SF10">
    <property type="entry name" value="L-AMINOADIPATE-SEMIALDEHYDE DEHYDROGENASE-PHOSPHOPANTETHEINYL TRANSFERASE"/>
    <property type="match status" value="1"/>
</dbReference>
<evidence type="ECO:0000313" key="5">
    <source>
        <dbReference type="Proteomes" id="UP000264310"/>
    </source>
</evidence>
<dbReference type="GO" id="GO:0019878">
    <property type="term" value="P:lysine biosynthetic process via aminoadipic acid"/>
    <property type="evidence" value="ECO:0007669"/>
    <property type="project" value="TreeGrafter"/>
</dbReference>
<dbReference type="Gene3D" id="3.90.470.20">
    <property type="entry name" value="4'-phosphopantetheinyl transferase domain"/>
    <property type="match status" value="2"/>
</dbReference>
<sequence length="263" mass="29354">MPEPLALRSAGKDVRIHLTPLDRVPPETRQAYVGLLDPAEASRHDRFKVEGARLEFLVGRALLRLRLTACRPEIAPTDWRFTSNAYGRPAIDWPSTGAEASPLFFNLSHTRGLVALAVAACEDIGVDVETIARGAPDADVARRYFTATEADWIDDAQELSERTERFFALWTLKEAYIKARGMGLALPLDGFGFDCSRRPPEIAFTQKIDDHASRWRLERRCIGDGHRLALAVPSALKASRYFETIPLVAGPREIRPRVCEAFA</sequence>
<reference evidence="4 5" key="1">
    <citation type="submission" date="2018-08" db="EMBL/GenBank/DDBJ databases">
        <title>Fulvimarina sp. 85, whole genome shotgun sequence.</title>
        <authorList>
            <person name="Tuo L."/>
        </authorList>
    </citation>
    <scope>NUCLEOTIDE SEQUENCE [LARGE SCALE GENOMIC DNA]</scope>
    <source>
        <strain evidence="4 5">85</strain>
    </source>
</reference>
<protein>
    <submittedName>
        <fullName evidence="4">4'-phosphopantetheinyl transferase</fullName>
    </submittedName>
</protein>
<feature type="domain" description="4'-phosphopantetheinyl transferase" evidence="3">
    <location>
        <begin position="124"/>
        <end position="229"/>
    </location>
</feature>
<gene>
    <name evidence="4" type="ORF">DYI37_04265</name>
</gene>
<accession>A0A371X768</accession>
<keyword evidence="2 4" id="KW-0808">Transferase</keyword>
<evidence type="ECO:0000313" key="4">
    <source>
        <dbReference type="EMBL" id="RFC65082.1"/>
    </source>
</evidence>
<evidence type="ECO:0000259" key="3">
    <source>
        <dbReference type="Pfam" id="PF01648"/>
    </source>
</evidence>
<organism evidence="4 5">
    <name type="scientific">Fulvimarina endophytica</name>
    <dbReference type="NCBI Taxonomy" id="2293836"/>
    <lineage>
        <taxon>Bacteria</taxon>
        <taxon>Pseudomonadati</taxon>
        <taxon>Pseudomonadota</taxon>
        <taxon>Alphaproteobacteria</taxon>
        <taxon>Hyphomicrobiales</taxon>
        <taxon>Aurantimonadaceae</taxon>
        <taxon>Fulvimarina</taxon>
    </lineage>
</organism>
<evidence type="ECO:0000256" key="2">
    <source>
        <dbReference type="ARBA" id="ARBA00022679"/>
    </source>
</evidence>
<dbReference type="EMBL" id="QURL01000002">
    <property type="protein sequence ID" value="RFC65082.1"/>
    <property type="molecule type" value="Genomic_DNA"/>
</dbReference>
<dbReference type="AlphaFoldDB" id="A0A371X768"/>
<dbReference type="PANTHER" id="PTHR12215">
    <property type="entry name" value="PHOSPHOPANTETHEINE TRANSFERASE"/>
    <property type="match status" value="1"/>
</dbReference>
<comment type="similarity">
    <text evidence="1">Belongs to the P-Pant transferase superfamily. Gsp/Sfp/HetI/AcpT family.</text>
</comment>
<dbReference type="RefSeq" id="WP_116681980.1">
    <property type="nucleotide sequence ID" value="NZ_QURL01000002.1"/>
</dbReference>
<dbReference type="GO" id="GO:0008897">
    <property type="term" value="F:holo-[acyl-carrier-protein] synthase activity"/>
    <property type="evidence" value="ECO:0007669"/>
    <property type="project" value="InterPro"/>
</dbReference>
<dbReference type="GO" id="GO:0000287">
    <property type="term" value="F:magnesium ion binding"/>
    <property type="evidence" value="ECO:0007669"/>
    <property type="project" value="InterPro"/>
</dbReference>
<dbReference type="GO" id="GO:0005829">
    <property type="term" value="C:cytosol"/>
    <property type="evidence" value="ECO:0007669"/>
    <property type="project" value="TreeGrafter"/>
</dbReference>
<dbReference type="SUPFAM" id="SSF56214">
    <property type="entry name" value="4'-phosphopantetheinyl transferase"/>
    <property type="match status" value="2"/>
</dbReference>
<dbReference type="InterPro" id="IPR050559">
    <property type="entry name" value="P-Pant_transferase_sf"/>
</dbReference>
<keyword evidence="5" id="KW-1185">Reference proteome</keyword>